<feature type="compositionally biased region" description="Pro residues" evidence="4">
    <location>
        <begin position="465"/>
        <end position="474"/>
    </location>
</feature>
<dbReference type="Gene3D" id="3.30.70.1230">
    <property type="entry name" value="Nucleotide cyclase"/>
    <property type="match status" value="1"/>
</dbReference>
<feature type="compositionally biased region" description="Basic residues" evidence="4">
    <location>
        <begin position="626"/>
        <end position="640"/>
    </location>
</feature>
<dbReference type="CDD" id="cd17214">
    <property type="entry name" value="RA_CYR1_like"/>
    <property type="match status" value="1"/>
</dbReference>
<dbReference type="Proteomes" id="UP000188533">
    <property type="component" value="Unassembled WGS sequence"/>
</dbReference>
<feature type="compositionally biased region" description="Acidic residues" evidence="4">
    <location>
        <begin position="540"/>
        <end position="549"/>
    </location>
</feature>
<proteinExistence type="predicted"/>
<dbReference type="SMART" id="SM00044">
    <property type="entry name" value="CYCc"/>
    <property type="match status" value="1"/>
</dbReference>
<comment type="caution">
    <text evidence="7">The sequence shown here is derived from an EMBL/GenBank/DDBJ whole genome shotgun (WGS) entry which is preliminary data.</text>
</comment>
<dbReference type="PANTHER" id="PTHR48051">
    <property type="match status" value="1"/>
</dbReference>
<evidence type="ECO:0000313" key="8">
    <source>
        <dbReference type="Proteomes" id="UP000188533"/>
    </source>
</evidence>
<feature type="compositionally biased region" description="Basic and acidic residues" evidence="4">
    <location>
        <begin position="237"/>
        <end position="252"/>
    </location>
</feature>
<dbReference type="CDD" id="cd00143">
    <property type="entry name" value="PP2Cc"/>
    <property type="match status" value="1"/>
</dbReference>
<evidence type="ECO:0000256" key="1">
    <source>
        <dbReference type="ARBA" id="ARBA00022614"/>
    </source>
</evidence>
<dbReference type="InterPro" id="IPR032675">
    <property type="entry name" value="LRR_dom_sf"/>
</dbReference>
<reference evidence="7 8" key="2">
    <citation type="submission" date="2017-02" db="EMBL/GenBank/DDBJ databases">
        <title>A genome survey and senescence transcriptome analysis in Lentinula edodes.</title>
        <authorList>
            <person name="Sakamoto Y."/>
            <person name="Nakade K."/>
            <person name="Sato S."/>
            <person name="Yoshida Y."/>
            <person name="Miyazaki K."/>
            <person name="Natsume S."/>
            <person name="Konno N."/>
        </authorList>
    </citation>
    <scope>NUCLEOTIDE SEQUENCE [LARGE SCALE GENOMIC DNA]</scope>
    <source>
        <strain evidence="7 8">NBRC 111202</strain>
    </source>
</reference>
<dbReference type="PROSITE" id="PS51746">
    <property type="entry name" value="PPM_2"/>
    <property type="match status" value="1"/>
</dbReference>
<dbReference type="Pfam" id="PF00211">
    <property type="entry name" value="Guanylate_cyc"/>
    <property type="match status" value="1"/>
</dbReference>
<evidence type="ECO:0000256" key="3">
    <source>
        <dbReference type="ARBA" id="ARBA00022737"/>
    </source>
</evidence>
<dbReference type="InterPro" id="IPR036457">
    <property type="entry name" value="PPM-type-like_dom_sf"/>
</dbReference>
<dbReference type="GO" id="GO:0046872">
    <property type="term" value="F:metal ion binding"/>
    <property type="evidence" value="ECO:0007669"/>
    <property type="project" value="UniProtKB-KW"/>
</dbReference>
<dbReference type="PROSITE" id="PS51450">
    <property type="entry name" value="LRR"/>
    <property type="match status" value="4"/>
</dbReference>
<feature type="compositionally biased region" description="Polar residues" evidence="4">
    <location>
        <begin position="579"/>
        <end position="602"/>
    </location>
</feature>
<dbReference type="SMART" id="SM00369">
    <property type="entry name" value="LRR_TYP"/>
    <property type="match status" value="7"/>
</dbReference>
<evidence type="ECO:0000256" key="2">
    <source>
        <dbReference type="ARBA" id="ARBA00022723"/>
    </source>
</evidence>
<feature type="compositionally biased region" description="Basic and acidic residues" evidence="4">
    <location>
        <begin position="176"/>
        <end position="189"/>
    </location>
</feature>
<dbReference type="PANTHER" id="PTHR48051:SF1">
    <property type="entry name" value="RAS SUPPRESSOR PROTEIN 1"/>
    <property type="match status" value="1"/>
</dbReference>
<dbReference type="Pfam" id="PF00481">
    <property type="entry name" value="PP2C"/>
    <property type="match status" value="1"/>
</dbReference>
<feature type="region of interest" description="Disordered" evidence="4">
    <location>
        <begin position="287"/>
        <end position="383"/>
    </location>
</feature>
<feature type="region of interest" description="Disordered" evidence="4">
    <location>
        <begin position="508"/>
        <end position="602"/>
    </location>
</feature>
<dbReference type="InterPro" id="IPR050216">
    <property type="entry name" value="LRR_domain-containing"/>
</dbReference>
<reference evidence="7 8" key="1">
    <citation type="submission" date="2016-08" db="EMBL/GenBank/DDBJ databases">
        <authorList>
            <consortium name="Lentinula edodes genome sequencing consortium"/>
            <person name="Sakamoto Y."/>
            <person name="Nakade K."/>
            <person name="Sato S."/>
            <person name="Yoshida Y."/>
            <person name="Miyazaki K."/>
            <person name="Natsume S."/>
            <person name="Konno N."/>
        </authorList>
    </citation>
    <scope>NUCLEOTIDE SEQUENCE [LARGE SCALE GENOMIC DNA]</scope>
    <source>
        <strain evidence="7 8">NBRC 111202</strain>
    </source>
</reference>
<dbReference type="SUPFAM" id="SSF81606">
    <property type="entry name" value="PP2C-like"/>
    <property type="match status" value="1"/>
</dbReference>
<dbReference type="PROSITE" id="PS50125">
    <property type="entry name" value="GUANYLATE_CYCLASE_2"/>
    <property type="match status" value="1"/>
</dbReference>
<dbReference type="CDD" id="cd07302">
    <property type="entry name" value="CHD"/>
    <property type="match status" value="1"/>
</dbReference>
<gene>
    <name evidence="7" type="ORF">LENED_001959</name>
</gene>
<feature type="region of interest" description="Disordered" evidence="4">
    <location>
        <begin position="424"/>
        <end position="477"/>
    </location>
</feature>
<feature type="compositionally biased region" description="Basic and acidic residues" evidence="4">
    <location>
        <begin position="562"/>
        <end position="571"/>
    </location>
</feature>
<dbReference type="SMART" id="SM00332">
    <property type="entry name" value="PP2Cc"/>
    <property type="match status" value="1"/>
</dbReference>
<dbReference type="InterPro" id="IPR001611">
    <property type="entry name" value="Leu-rich_rpt"/>
</dbReference>
<dbReference type="EMBL" id="BDGU01000031">
    <property type="protein sequence ID" value="GAW00442.1"/>
    <property type="molecule type" value="Genomic_DNA"/>
</dbReference>
<keyword evidence="2" id="KW-0479">Metal-binding</keyword>
<dbReference type="GO" id="GO:0009190">
    <property type="term" value="P:cyclic nucleotide biosynthetic process"/>
    <property type="evidence" value="ECO:0007669"/>
    <property type="project" value="InterPro"/>
</dbReference>
<feature type="compositionally biased region" description="Polar residues" evidence="4">
    <location>
        <begin position="287"/>
        <end position="304"/>
    </location>
</feature>
<dbReference type="STRING" id="5353.A0A1Q3DZM3"/>
<evidence type="ECO:0000313" key="7">
    <source>
        <dbReference type="EMBL" id="GAW00442.1"/>
    </source>
</evidence>
<keyword evidence="3" id="KW-0677">Repeat</keyword>
<keyword evidence="1" id="KW-0433">Leucine-rich repeat</keyword>
<feature type="compositionally biased region" description="Pro residues" evidence="4">
    <location>
        <begin position="366"/>
        <end position="378"/>
    </location>
</feature>
<dbReference type="InterPro" id="IPR001054">
    <property type="entry name" value="A/G_cyclase"/>
</dbReference>
<dbReference type="InterPro" id="IPR003591">
    <property type="entry name" value="Leu-rich_rpt_typical-subtyp"/>
</dbReference>
<dbReference type="Pfam" id="PF13855">
    <property type="entry name" value="LRR_8"/>
    <property type="match status" value="2"/>
</dbReference>
<evidence type="ECO:0000259" key="5">
    <source>
        <dbReference type="PROSITE" id="PS50125"/>
    </source>
</evidence>
<feature type="region of interest" description="Disordered" evidence="4">
    <location>
        <begin position="168"/>
        <end position="199"/>
    </location>
</feature>
<accession>A0A1Q3DZM3</accession>
<dbReference type="Gene3D" id="3.60.40.10">
    <property type="entry name" value="PPM-type phosphatase domain"/>
    <property type="match status" value="1"/>
</dbReference>
<name>A0A1Q3DZM3_LENED</name>
<feature type="compositionally biased region" description="Basic residues" evidence="4">
    <location>
        <begin position="223"/>
        <end position="236"/>
    </location>
</feature>
<keyword evidence="8" id="KW-1185">Reference proteome</keyword>
<feature type="region of interest" description="Disordered" evidence="4">
    <location>
        <begin position="1198"/>
        <end position="1245"/>
    </location>
</feature>
<evidence type="ECO:0000256" key="4">
    <source>
        <dbReference type="SAM" id="MobiDB-lite"/>
    </source>
</evidence>
<dbReference type="Gene3D" id="3.80.10.10">
    <property type="entry name" value="Ribonuclease Inhibitor"/>
    <property type="match status" value="3"/>
</dbReference>
<dbReference type="Pfam" id="PF23010">
    <property type="entry name" value="RA_3"/>
    <property type="match status" value="1"/>
</dbReference>
<dbReference type="SMART" id="SM00364">
    <property type="entry name" value="LRR_BAC"/>
    <property type="match status" value="6"/>
</dbReference>
<feature type="compositionally biased region" description="Low complexity" evidence="4">
    <location>
        <begin position="342"/>
        <end position="365"/>
    </location>
</feature>
<dbReference type="InterPro" id="IPR001932">
    <property type="entry name" value="PPM-type_phosphatase-like_dom"/>
</dbReference>
<organism evidence="7 8">
    <name type="scientific">Lentinula edodes</name>
    <name type="common">Shiitake mushroom</name>
    <name type="synonym">Lentinus edodes</name>
    <dbReference type="NCBI Taxonomy" id="5353"/>
    <lineage>
        <taxon>Eukaryota</taxon>
        <taxon>Fungi</taxon>
        <taxon>Dikarya</taxon>
        <taxon>Basidiomycota</taxon>
        <taxon>Agaricomycotina</taxon>
        <taxon>Agaricomycetes</taxon>
        <taxon>Agaricomycetidae</taxon>
        <taxon>Agaricales</taxon>
        <taxon>Marasmiineae</taxon>
        <taxon>Omphalotaceae</taxon>
        <taxon>Lentinula</taxon>
    </lineage>
</organism>
<feature type="region of interest" description="Disordered" evidence="4">
    <location>
        <begin position="669"/>
        <end position="689"/>
    </location>
</feature>
<evidence type="ECO:0000259" key="6">
    <source>
        <dbReference type="PROSITE" id="PS51746"/>
    </source>
</evidence>
<dbReference type="SUPFAM" id="SSF55073">
    <property type="entry name" value="Nucleotide cyclase"/>
    <property type="match status" value="1"/>
</dbReference>
<dbReference type="GO" id="GO:0005737">
    <property type="term" value="C:cytoplasm"/>
    <property type="evidence" value="ECO:0007669"/>
    <property type="project" value="TreeGrafter"/>
</dbReference>
<feature type="domain" description="PPM-type phosphatase" evidence="6">
    <location>
        <begin position="1295"/>
        <end position="1581"/>
    </location>
</feature>
<feature type="region of interest" description="Disordered" evidence="4">
    <location>
        <begin position="618"/>
        <end position="655"/>
    </location>
</feature>
<feature type="domain" description="Guanylate cyclase" evidence="5">
    <location>
        <begin position="1630"/>
        <end position="1766"/>
    </location>
</feature>
<feature type="region of interest" description="Disordered" evidence="4">
    <location>
        <begin position="223"/>
        <end position="262"/>
    </location>
</feature>
<dbReference type="GO" id="GO:0035556">
    <property type="term" value="P:intracellular signal transduction"/>
    <property type="evidence" value="ECO:0007669"/>
    <property type="project" value="InterPro"/>
</dbReference>
<feature type="compositionally biased region" description="Gly residues" evidence="4">
    <location>
        <begin position="517"/>
        <end position="528"/>
    </location>
</feature>
<dbReference type="SUPFAM" id="SSF52058">
    <property type="entry name" value="L domain-like"/>
    <property type="match status" value="2"/>
</dbReference>
<sequence length="1994" mass="218956">MRRSLQLDEVVDVDNTGKIIGIPEINVDRSGGQNDYLEGVNGSLGEVAPWMESPPSPLTPPPTKRGFGLSVAALGSKVSFSSLRQDKDPNYMHSHHGSESTLAFPYLRSTTSLSQSLTSEQEQSLRKAKSSLFLHNAKASTSNVPGPSAPPSSAGVAKSMLLPFMRKRSKSRLRAKTLENDGRDREHPSLRPKTPPLPEFPAYASSVTLNMVAENGQVIGNGKKKAVGGVSHPRRWKDKEKDRDRSYGDFGDHAPVPPPKDGEVVMRLDTNLDRMEGIVDTSILSTGTSTMGILPSKGSSIHTLSQSISDDRHSQHSQQSSTNTQYNNLGPISHSEFHNPFSSFSSQSTAATSSSSFISHPSLSPYSPPTSVSPPPPRGSSLAHINNVVDRKISPRTIVPNQQQHNKFREGLQPGLNVMIPPTSTNGLHGGVDSVNGLHRNDGSNAIVAPNAQPPVSTHPSDNDAPPPDSPSWVPPQSWDVQFLDEGEHEAEDEYYSSSEDSLLHNLSGSIGSRNVGSGGRGTVGGGRPLEFARPSRGELDDDDEDDDLSAVRTGVGGLSGVDEHGRRIERQPPGSVASIRSFSTNTSRYGSGTTSAYNPPSMAGSITSINSYSNLNGGRKESSYSHKKGRKLIPHPRKNSKGDETNHIYGDNTLGSKREVNLSLASLNSSLNQRRPSHPLYTSSSRQYLPHPRLQSIDSKNVQTQSSQDGLPESSSRFKIRIHRVNNTYHVVSCGFNITVAQLTPKLNAKLLSGEERETHKLYLKERGRERILTQTERPADIVRRRLEQAGYDVSDGLELLGGEAGEGLSFLLKFVYKSQFLGPNEQNLAIEDFERVDLSGRSLRTIPVALHQHADQITSLSLSRNPMLDLPLDFIQATSHSLTELRLSHMALKKVPTNIQFAVSLTRLDLSSNRIGDLDDAYLEKIPGLKSLKVQNNRMEKLPWHFPRLRSLTTLNISNNKFRVLPAVICQLESLRDLDISFNTISELPEELGLLRNLEHLIMVGNQITSIPPTASSLGSLRRLDCRRNLIGDLAVIGMLPKLEKLSADHNRLNGVELSLGPNLSTIDAGYNEITEIRVVASPVGHPKPYTALFSLDVSHAKLSSISASALSSLPSLRTLKLSHNNIKVLPPSLGDLDYLETLPQELGKVQSLTILDVGSNLLKYNIYNWEFDWNWNFNKNLKYLNLSGNKRLQIRSNNTKLGPGGSRHSKMPDTAAKSRTLDGPLTSKTPADKGPSSADIQQQSLGGFTNLSQLRVLGLMDVTITTTGQSVIPDEHEDRRVRTSESTVCGMAYGIADTLGRNDHLNMLDLVHEFPSSSSALRKNEAIFAIFGRSQPPKAMPAGISGNRIAKFLRDNFVNVFNTQLAGLKREKAEGVPDALRRSFLKINQNLHDLLFSNRNKTLQTMQASSGGSAPSPDLLVSRGGASGVVLYFCGETMYVANAGNALAVVSRGGYPEPVSRKHDPYDRLEMSRIRAAEGWISPAGLVNDEIDISRSFGFFHLLPVVNARPDIFVWELSELDEFVIVANRGLWDFVSYKTAVDIARRERGDPMLAAQKLRDFAISYGADGSTMIMVISVSDLFRRDEARSREGSIVDPQPFKTPKAVITDRGLSRLQDEVSAPTGHLALVFTDIRNSTHLWDVNRGMNTAWRLHNTLLRRKLRFCGGYEVKTEGDAFMCAFPTTMAAVWWSLAVQMELLEQDWPLEILECEDGKPIYDFDNRLIAQGLSVRMGIHCGSPLCEVDPVNHRMDYFGPMVNRSARINSSAAGGQIMCSEEVIREIRAKLYNGPSTPQSDSQPLEAIDNVRRLGLSIIEVGAVKLKGLELPEQLSLIYPGHLVARHNMREVVADPDASGSRVQFSVSQIRQLGLVCLRLESLATSRVFKEIGERKSSIQTVNLSVENDHDEEEDPLYIYGDPNLLLPPLDEKASSDRDMTLVLDALSGRIENAVAKIKEKALVNSVKDSLISAMGNTRGCLDERTLQSLLDIIKGL</sequence>
<dbReference type="InterPro" id="IPR029787">
    <property type="entry name" value="Nucleotide_cyclase"/>
</dbReference>
<dbReference type="InterPro" id="IPR055071">
    <property type="entry name" value="RA_PHLPP-like"/>
</dbReference>
<protein>
    <submittedName>
        <fullName evidence="7">Adenylate cyclase</fullName>
    </submittedName>
</protein>